<dbReference type="Pfam" id="PF02661">
    <property type="entry name" value="Fic"/>
    <property type="match status" value="1"/>
</dbReference>
<dbReference type="RefSeq" id="WP_007192518.1">
    <property type="nucleotide sequence ID" value="NZ_AFWV01000005.1"/>
</dbReference>
<evidence type="ECO:0000256" key="1">
    <source>
        <dbReference type="PIRNR" id="PIRNR038925"/>
    </source>
</evidence>
<keyword evidence="1 2" id="KW-0067">ATP-binding</keyword>
<dbReference type="Gene3D" id="1.10.3290.10">
    <property type="entry name" value="Fido-like domain"/>
    <property type="match status" value="1"/>
</dbReference>
<feature type="binding site" evidence="2">
    <location>
        <position position="197"/>
    </location>
    <ligand>
        <name>ATP</name>
        <dbReference type="ChEBI" id="CHEBI:30616"/>
    </ligand>
</feature>
<proteinExistence type="predicted"/>
<dbReference type="GO" id="GO:0005524">
    <property type="term" value="F:ATP binding"/>
    <property type="evidence" value="ECO:0007669"/>
    <property type="project" value="UniProtKB-UniRule"/>
</dbReference>
<feature type="binding site" evidence="2">
    <location>
        <position position="239"/>
    </location>
    <ligand>
        <name>ATP</name>
        <dbReference type="ChEBI" id="CHEBI:30616"/>
    </ligand>
</feature>
<feature type="binding site" evidence="4">
    <location>
        <begin position="239"/>
        <end position="240"/>
    </location>
    <ligand>
        <name>ATP</name>
        <dbReference type="ChEBI" id="CHEBI:30616"/>
    </ligand>
</feature>
<dbReference type="GO" id="GO:0042803">
    <property type="term" value="F:protein homodimerization activity"/>
    <property type="evidence" value="ECO:0007669"/>
    <property type="project" value="UniProtKB-UniRule"/>
</dbReference>
<dbReference type="InterPro" id="IPR040198">
    <property type="entry name" value="Fido_containing"/>
</dbReference>
<comment type="function">
    <text evidence="1">Adenylyltransferase that mediates the addition of adenosine 5'-monophosphate (AMP) to specific residues of target proteins.</text>
</comment>
<gene>
    <name evidence="6" type="ORF">ThimaDRAFT_1642</name>
</gene>
<sequence length="361" mass="40847">MSAVPFDRNRPFNDLPPLPPAVDLETPRILKQAIAAHRVLAELKGLAKLIPNQAMLVDGLVLQEARLSSEIENVLTTNDALYRAAADDRPATDPHTKEVLRYREALWHGFHALGQRPLATNLFIEIAGIIKESDLGIRRVPGTKIANSRGEVIYTPPEGEAVIRDKLANLERYLHAQDGTDPLIKLAVLHYQFEAIHPFIDGNGRTGRILNILYLVDQGLLELPVLYLSHYIIHHKSAYYAGLRRVTEAGDWQTWVTYVLDAVETTARQTQERVLGILDLMTQAQARVSEQAPKIYSKDLIEVIFMHPYCKIRFLEEHGIAKRQTASLYLQTLESLGLLRAQRIGRELYYINDPLFRLLTA</sequence>
<keyword evidence="1" id="KW-0808">Transferase</keyword>
<dbReference type="InterPro" id="IPR036597">
    <property type="entry name" value="Fido-like_dom_sf"/>
</dbReference>
<keyword evidence="1 2" id="KW-0547">Nucleotide-binding</keyword>
<protein>
    <recommendedName>
        <fullName evidence="1">Protein adenylyltransferase</fullName>
        <ecNumber evidence="1">2.7.7.108</ecNumber>
    </recommendedName>
    <alternativeName>
        <fullName evidence="1">AMPylator</fullName>
    </alternativeName>
</protein>
<dbReference type="PIRSF" id="PIRSF038925">
    <property type="entry name" value="AMP-prot_trans"/>
    <property type="match status" value="1"/>
</dbReference>
<evidence type="ECO:0000313" key="6">
    <source>
        <dbReference type="EMBL" id="EGV18838.1"/>
    </source>
</evidence>
<evidence type="ECO:0000313" key="7">
    <source>
        <dbReference type="Proteomes" id="UP000005459"/>
    </source>
</evidence>
<dbReference type="eggNOG" id="COG3177">
    <property type="taxonomic scope" value="Bacteria"/>
</dbReference>
<dbReference type="PATRIC" id="fig|768671.3.peg.1746"/>
<feature type="active site" evidence="3">
    <location>
        <position position="197"/>
    </location>
</feature>
<reference evidence="6 7" key="1">
    <citation type="submission" date="2011-06" db="EMBL/GenBank/DDBJ databases">
        <title>The draft genome of Thiocapsa marina 5811.</title>
        <authorList>
            <consortium name="US DOE Joint Genome Institute (JGI-PGF)"/>
            <person name="Lucas S."/>
            <person name="Han J."/>
            <person name="Cheng J.-F."/>
            <person name="Goodwin L."/>
            <person name="Pitluck S."/>
            <person name="Peters L."/>
            <person name="Land M.L."/>
            <person name="Hauser L."/>
            <person name="Vogl K."/>
            <person name="Liu Z."/>
            <person name="Imhoff J."/>
            <person name="Thiel V."/>
            <person name="Frigaard N.-U."/>
            <person name="Bryant D."/>
            <person name="Woyke T.J."/>
        </authorList>
    </citation>
    <scope>NUCLEOTIDE SEQUENCE [LARGE SCALE GENOMIC DNA]</scope>
    <source>
        <strain evidence="6 7">5811</strain>
    </source>
</reference>
<dbReference type="OrthoDB" id="9807853at2"/>
<feature type="binding site" evidence="2">
    <location>
        <begin position="202"/>
        <end position="208"/>
    </location>
    <ligand>
        <name>ATP</name>
        <dbReference type="ChEBI" id="CHEBI:30616"/>
    </ligand>
</feature>
<organism evidence="6 7">
    <name type="scientific">Thiocapsa marina 5811</name>
    <dbReference type="NCBI Taxonomy" id="768671"/>
    <lineage>
        <taxon>Bacteria</taxon>
        <taxon>Pseudomonadati</taxon>
        <taxon>Pseudomonadota</taxon>
        <taxon>Gammaproteobacteria</taxon>
        <taxon>Chromatiales</taxon>
        <taxon>Chromatiaceae</taxon>
        <taxon>Thiocapsa</taxon>
    </lineage>
</organism>
<dbReference type="InterPro" id="IPR003812">
    <property type="entry name" value="Fido"/>
</dbReference>
<dbReference type="InterPro" id="IPR048770">
    <property type="entry name" value="SoFic-like_C"/>
</dbReference>
<feature type="domain" description="Fido" evidence="5">
    <location>
        <begin position="118"/>
        <end position="261"/>
    </location>
</feature>
<evidence type="ECO:0000256" key="2">
    <source>
        <dbReference type="PIRSR" id="PIRSR038925-1"/>
    </source>
</evidence>
<dbReference type="GO" id="GO:0070733">
    <property type="term" value="F:AMPylase activity"/>
    <property type="evidence" value="ECO:0007669"/>
    <property type="project" value="UniProtKB-UniRule"/>
</dbReference>
<dbReference type="EMBL" id="AFWV01000005">
    <property type="protein sequence ID" value="EGV18838.1"/>
    <property type="molecule type" value="Genomic_DNA"/>
</dbReference>
<dbReference type="Proteomes" id="UP000005459">
    <property type="component" value="Unassembled WGS sequence"/>
</dbReference>
<comment type="catalytic activity">
    <reaction evidence="1">
        <text>L-tyrosyl-[protein] + ATP = O-(5'-adenylyl)-L-tyrosyl-[protein] + diphosphate</text>
        <dbReference type="Rhea" id="RHEA:54288"/>
        <dbReference type="Rhea" id="RHEA-COMP:10136"/>
        <dbReference type="Rhea" id="RHEA-COMP:13846"/>
        <dbReference type="ChEBI" id="CHEBI:30616"/>
        <dbReference type="ChEBI" id="CHEBI:33019"/>
        <dbReference type="ChEBI" id="CHEBI:46858"/>
        <dbReference type="ChEBI" id="CHEBI:83624"/>
        <dbReference type="EC" id="2.7.7.108"/>
    </reaction>
</comment>
<dbReference type="GO" id="GO:0000287">
    <property type="term" value="F:magnesium ion binding"/>
    <property type="evidence" value="ECO:0007669"/>
    <property type="project" value="UniProtKB-UniRule"/>
</dbReference>
<keyword evidence="1" id="KW-0548">Nucleotidyltransferase</keyword>
<name>F9U9P0_9GAMM</name>
<dbReference type="AlphaFoldDB" id="F9U9P0"/>
<evidence type="ECO:0000259" key="5">
    <source>
        <dbReference type="PROSITE" id="PS51459"/>
    </source>
</evidence>
<comment type="catalytic activity">
    <reaction evidence="1">
        <text>L-threonyl-[protein] + ATP = 3-O-(5'-adenylyl)-L-threonyl-[protein] + diphosphate</text>
        <dbReference type="Rhea" id="RHEA:54292"/>
        <dbReference type="Rhea" id="RHEA-COMP:11060"/>
        <dbReference type="Rhea" id="RHEA-COMP:13847"/>
        <dbReference type="ChEBI" id="CHEBI:30013"/>
        <dbReference type="ChEBI" id="CHEBI:30616"/>
        <dbReference type="ChEBI" id="CHEBI:33019"/>
        <dbReference type="ChEBI" id="CHEBI:138113"/>
        <dbReference type="EC" id="2.7.7.108"/>
    </reaction>
</comment>
<dbReference type="PROSITE" id="PS51459">
    <property type="entry name" value="FIDO"/>
    <property type="match status" value="1"/>
</dbReference>
<feature type="binding site" evidence="4">
    <location>
        <begin position="201"/>
        <end position="208"/>
    </location>
    <ligand>
        <name>ATP</name>
        <dbReference type="ChEBI" id="CHEBI:30616"/>
    </ligand>
</feature>
<dbReference type="SUPFAM" id="SSF140931">
    <property type="entry name" value="Fic-like"/>
    <property type="match status" value="1"/>
</dbReference>
<accession>F9U9P0</accession>
<keyword evidence="7" id="KW-1185">Reference proteome</keyword>
<dbReference type="EC" id="2.7.7.108" evidence="1"/>
<dbReference type="STRING" id="768671.ThimaDRAFT_1642"/>
<feature type="binding site" evidence="2">
    <location>
        <position position="72"/>
    </location>
    <ligand>
        <name>ATP</name>
        <dbReference type="ChEBI" id="CHEBI:30616"/>
    </ligand>
</feature>
<comment type="subunit">
    <text evidence="1">Homodimer.</text>
</comment>
<evidence type="ECO:0000256" key="3">
    <source>
        <dbReference type="PIRSR" id="PIRSR640198-1"/>
    </source>
</evidence>
<evidence type="ECO:0000256" key="4">
    <source>
        <dbReference type="PIRSR" id="PIRSR640198-2"/>
    </source>
</evidence>
<dbReference type="Pfam" id="PF21248">
    <property type="entry name" value="SoFic-like_C"/>
    <property type="match status" value="1"/>
</dbReference>
<dbReference type="InterPro" id="IPR026287">
    <property type="entry name" value="SoFic-like"/>
</dbReference>
<dbReference type="InterPro" id="IPR025758">
    <property type="entry name" value="Fic/DOC_N"/>
</dbReference>
<dbReference type="PANTHER" id="PTHR13504:SF35">
    <property type="entry name" value="PROTEIN ADENYLYLTRANSFERASE SOFIC"/>
    <property type="match status" value="1"/>
</dbReference>
<dbReference type="PANTHER" id="PTHR13504">
    <property type="entry name" value="FIDO DOMAIN-CONTAINING PROTEIN DDB_G0283145"/>
    <property type="match status" value="1"/>
</dbReference>
<dbReference type="Pfam" id="PF13784">
    <property type="entry name" value="Fic_N"/>
    <property type="match status" value="1"/>
</dbReference>